<accession>A0A1W0WAP7</accession>
<feature type="region of interest" description="Disordered" evidence="2">
    <location>
        <begin position="444"/>
        <end position="464"/>
    </location>
</feature>
<dbReference type="EMBL" id="MTYJ01000150">
    <property type="protein sequence ID" value="OQV12247.1"/>
    <property type="molecule type" value="Genomic_DNA"/>
</dbReference>
<dbReference type="GO" id="GO:0046983">
    <property type="term" value="F:protein dimerization activity"/>
    <property type="evidence" value="ECO:0007669"/>
    <property type="project" value="InterPro"/>
</dbReference>
<keyword evidence="5" id="KW-1185">Reference proteome</keyword>
<dbReference type="InterPro" id="IPR011598">
    <property type="entry name" value="bHLH_dom"/>
</dbReference>
<comment type="caution">
    <text evidence="4">The sequence shown here is derived from an EMBL/GenBank/DDBJ whole genome shotgun (WGS) entry which is preliminary data.</text>
</comment>
<reference evidence="5" key="1">
    <citation type="submission" date="2017-01" db="EMBL/GenBank/DDBJ databases">
        <title>Comparative genomics of anhydrobiosis in the tardigrade Hypsibius dujardini.</title>
        <authorList>
            <person name="Yoshida Y."/>
            <person name="Koutsovoulos G."/>
            <person name="Laetsch D."/>
            <person name="Stevens L."/>
            <person name="Kumar S."/>
            <person name="Horikawa D."/>
            <person name="Ishino K."/>
            <person name="Komine S."/>
            <person name="Tomita M."/>
            <person name="Blaxter M."/>
            <person name="Arakawa K."/>
        </authorList>
    </citation>
    <scope>NUCLEOTIDE SEQUENCE [LARGE SCALE GENOMIC DNA]</scope>
    <source>
        <strain evidence="5">Z151</strain>
    </source>
</reference>
<proteinExistence type="predicted"/>
<dbReference type="InterPro" id="IPR036638">
    <property type="entry name" value="HLH_DNA-bd_sf"/>
</dbReference>
<evidence type="ECO:0000256" key="2">
    <source>
        <dbReference type="SAM" id="MobiDB-lite"/>
    </source>
</evidence>
<dbReference type="AlphaFoldDB" id="A0A1W0WAP7"/>
<feature type="region of interest" description="Disordered" evidence="2">
    <location>
        <begin position="97"/>
        <end position="119"/>
    </location>
</feature>
<dbReference type="Pfam" id="PF00010">
    <property type="entry name" value="HLH"/>
    <property type="match status" value="1"/>
</dbReference>
<dbReference type="SUPFAM" id="SSF47459">
    <property type="entry name" value="HLH, helix-loop-helix DNA-binding domain"/>
    <property type="match status" value="1"/>
</dbReference>
<feature type="compositionally biased region" description="Low complexity" evidence="2">
    <location>
        <begin position="53"/>
        <end position="78"/>
    </location>
</feature>
<protein>
    <recommendedName>
        <fullName evidence="3">BHLH domain-containing protein</fullName>
    </recommendedName>
</protein>
<dbReference type="SMART" id="SM00353">
    <property type="entry name" value="HLH"/>
    <property type="match status" value="1"/>
</dbReference>
<feature type="region of interest" description="Disordered" evidence="2">
    <location>
        <begin position="243"/>
        <end position="313"/>
    </location>
</feature>
<dbReference type="Gene3D" id="4.10.280.10">
    <property type="entry name" value="Helix-loop-helix DNA-binding domain"/>
    <property type="match status" value="1"/>
</dbReference>
<organism evidence="4 5">
    <name type="scientific">Hypsibius exemplaris</name>
    <name type="common">Freshwater tardigrade</name>
    <dbReference type="NCBI Taxonomy" id="2072580"/>
    <lineage>
        <taxon>Eukaryota</taxon>
        <taxon>Metazoa</taxon>
        <taxon>Ecdysozoa</taxon>
        <taxon>Tardigrada</taxon>
        <taxon>Eutardigrada</taxon>
        <taxon>Parachela</taxon>
        <taxon>Hypsibioidea</taxon>
        <taxon>Hypsibiidae</taxon>
        <taxon>Hypsibius</taxon>
    </lineage>
</organism>
<dbReference type="OrthoDB" id="10070596at2759"/>
<evidence type="ECO:0000313" key="4">
    <source>
        <dbReference type="EMBL" id="OQV12247.1"/>
    </source>
</evidence>
<feature type="coiled-coil region" evidence="1">
    <location>
        <begin position="162"/>
        <end position="200"/>
    </location>
</feature>
<evidence type="ECO:0000313" key="5">
    <source>
        <dbReference type="Proteomes" id="UP000192578"/>
    </source>
</evidence>
<dbReference type="PROSITE" id="PS50888">
    <property type="entry name" value="BHLH"/>
    <property type="match status" value="1"/>
</dbReference>
<gene>
    <name evidence="4" type="ORF">BV898_13509</name>
</gene>
<dbReference type="Proteomes" id="UP000192578">
    <property type="component" value="Unassembled WGS sequence"/>
</dbReference>
<feature type="compositionally biased region" description="Basic and acidic residues" evidence="2">
    <location>
        <begin position="106"/>
        <end position="117"/>
    </location>
</feature>
<evidence type="ECO:0000259" key="3">
    <source>
        <dbReference type="PROSITE" id="PS50888"/>
    </source>
</evidence>
<feature type="compositionally biased region" description="Low complexity" evidence="2">
    <location>
        <begin position="444"/>
        <end position="454"/>
    </location>
</feature>
<keyword evidence="1" id="KW-0175">Coiled coil</keyword>
<feature type="domain" description="BHLH" evidence="3">
    <location>
        <begin position="114"/>
        <end position="165"/>
    </location>
</feature>
<feature type="region of interest" description="Disordered" evidence="2">
    <location>
        <begin position="19"/>
        <end position="84"/>
    </location>
</feature>
<name>A0A1W0WAP7_HYPEX</name>
<sequence length="464" mass="50675">MDTQVLPFRTATLVGKLGQRDLLPDVNGVETSEKDQISYDPSAAASNQFPQLSSQESINSSSITSSSITDSDSMASFSESEQGSLTDNFSGLTAFSTSKKSRNHLSKSEKDSPEVRQGHNMSEQFRRKYLKSCFDNLQKEVVVENTPKASHLLILTSALDVVKQVKDREQQLRRDQDRLLSEQRREEHRLDEVIKDLQASNSDLDFDQVLAQLDCGPDGFPAGSILDRSDLFHIGEAVEVVAQSSRKRSHHAVTAGDAAEESENSEQPPLRKHSKLSPAALTVNGVGKKSVKKSRGKTAASADDRSAESGSSIKSEDLITGSIPVGVLPVKRTFLPLRLIDEPDDGSSAVDPDMPLPVSNHRLVALPRKRETLSMAERRKLATENGLPIHLAGGIPTLPGGNYWSQSLLALPMLLRTSRAPLWDKRVELTTEPPKKALSLNGLLARGGRPLPGRHSAARDRHGH</sequence>
<evidence type="ECO:0000256" key="1">
    <source>
        <dbReference type="SAM" id="Coils"/>
    </source>
</evidence>